<evidence type="ECO:0000259" key="8">
    <source>
        <dbReference type="Pfam" id="PF08292"/>
    </source>
</evidence>
<name>A0A1S9RGW1_PENBI</name>
<protein>
    <recommendedName>
        <fullName evidence="6">DNA-directed RNA polymerase subunit</fullName>
    </recommendedName>
</protein>
<dbReference type="InterPro" id="IPR045113">
    <property type="entry name" value="Rpb7-like"/>
</dbReference>
<proteinExistence type="inferred from homology"/>
<dbReference type="CDD" id="cd04330">
    <property type="entry name" value="RNAP_III_Rpc25_N"/>
    <property type="match status" value="1"/>
</dbReference>
<dbReference type="PANTHER" id="PTHR12709:SF1">
    <property type="entry name" value="DNA-DIRECTED RNA POLYMERASE III SUBUNIT RPC8"/>
    <property type="match status" value="1"/>
</dbReference>
<dbReference type="EMBL" id="LJBN01000178">
    <property type="protein sequence ID" value="OOQ84581.1"/>
    <property type="molecule type" value="Genomic_DNA"/>
</dbReference>
<comment type="similarity">
    <text evidence="2">Belongs to the eukaryotic RPB7/RPC8 RNA polymerase subunit family.</text>
</comment>
<dbReference type="Proteomes" id="UP000190744">
    <property type="component" value="Unassembled WGS sequence"/>
</dbReference>
<sequence length="186" mass="21115">MFILTTISDLIQIAPEDFSKLSAVAIEDNINEKYANKVIQKIGLCVSFYDLLESSDGLIGHGTVKFRMIVFRPFKGEIMLGKISSGTEHGIKISVEFFNDILIPPSMLMDGAKFEYADQVWTWDNEGTMFYLDVGEIVRFRVETEEWHDQIPNAPDLGEEIATERKPAYSIFGSMQIHGLGPITWW</sequence>
<comment type="caution">
    <text evidence="9">The sequence shown here is derived from an EMBL/GenBank/DDBJ whole genome shotgun (WGS) entry which is preliminary data.</text>
</comment>
<organism evidence="9 10">
    <name type="scientific">Penicillium brasilianum</name>
    <dbReference type="NCBI Taxonomy" id="104259"/>
    <lineage>
        <taxon>Eukaryota</taxon>
        <taxon>Fungi</taxon>
        <taxon>Dikarya</taxon>
        <taxon>Ascomycota</taxon>
        <taxon>Pezizomycotina</taxon>
        <taxon>Eurotiomycetes</taxon>
        <taxon>Eurotiomycetidae</taxon>
        <taxon>Eurotiales</taxon>
        <taxon>Aspergillaceae</taxon>
        <taxon>Penicillium</taxon>
    </lineage>
</organism>
<evidence type="ECO:0000256" key="3">
    <source>
        <dbReference type="ARBA" id="ARBA00022478"/>
    </source>
</evidence>
<evidence type="ECO:0000256" key="1">
    <source>
        <dbReference type="ARBA" id="ARBA00004123"/>
    </source>
</evidence>
<evidence type="ECO:0000256" key="6">
    <source>
        <dbReference type="RuleBase" id="RU369086"/>
    </source>
</evidence>
<dbReference type="InterPro" id="IPR012340">
    <property type="entry name" value="NA-bd_OB-fold"/>
</dbReference>
<evidence type="ECO:0000313" key="9">
    <source>
        <dbReference type="EMBL" id="OOQ84581.1"/>
    </source>
</evidence>
<keyword evidence="3 6" id="KW-0240">DNA-directed RNA polymerase</keyword>
<reference evidence="10" key="1">
    <citation type="submission" date="2015-09" db="EMBL/GenBank/DDBJ databases">
        <authorList>
            <person name="Fill T.P."/>
            <person name="Baretta J.F."/>
            <person name="de Almeida L.G."/>
            <person name="Rocha M."/>
            <person name="de Souza D.H."/>
            <person name="Malavazi I."/>
            <person name="Cerdeira L.T."/>
            <person name="Hong H."/>
            <person name="Samborskyy M."/>
            <person name="de Vasconcelos A.T."/>
            <person name="Leadlay P."/>
            <person name="Rodrigues-Filho E."/>
        </authorList>
    </citation>
    <scope>NUCLEOTIDE SEQUENCE [LARGE SCALE GENOMIC DNA]</scope>
    <source>
        <strain evidence="10">LaBioMMi 136</strain>
    </source>
</reference>
<keyword evidence="4 6" id="KW-0804">Transcription</keyword>
<dbReference type="FunFam" id="2.40.50.140:FF:000221">
    <property type="entry name" value="DNA-directed RNA polymerase III subunit"/>
    <property type="match status" value="1"/>
</dbReference>
<evidence type="ECO:0000313" key="10">
    <source>
        <dbReference type="Proteomes" id="UP000190744"/>
    </source>
</evidence>
<keyword evidence="5 6" id="KW-0539">Nucleus</keyword>
<evidence type="ECO:0000259" key="7">
    <source>
        <dbReference type="Pfam" id="PF03876"/>
    </source>
</evidence>
<dbReference type="InterPro" id="IPR013238">
    <property type="entry name" value="RNA_pol_III_Rbc25"/>
</dbReference>
<dbReference type="SUPFAM" id="SSF50249">
    <property type="entry name" value="Nucleic acid-binding proteins"/>
    <property type="match status" value="1"/>
</dbReference>
<comment type="subcellular location">
    <subcellularLocation>
        <location evidence="1 6">Nucleus</location>
    </subcellularLocation>
</comment>
<dbReference type="Pfam" id="PF03876">
    <property type="entry name" value="SHS2_Rpb7-N"/>
    <property type="match status" value="1"/>
</dbReference>
<dbReference type="SUPFAM" id="SSF88798">
    <property type="entry name" value="N-terminal, heterodimerisation domain of RBP7 (RpoE)"/>
    <property type="match status" value="1"/>
</dbReference>
<dbReference type="Pfam" id="PF08292">
    <property type="entry name" value="RNA_pol_Rbc25"/>
    <property type="match status" value="1"/>
</dbReference>
<dbReference type="InterPro" id="IPR036898">
    <property type="entry name" value="RNA_pol_Rpb7-like_N_sf"/>
</dbReference>
<dbReference type="InterPro" id="IPR005576">
    <property type="entry name" value="Rpb7-like_N"/>
</dbReference>
<evidence type="ECO:0000256" key="5">
    <source>
        <dbReference type="ARBA" id="ARBA00023242"/>
    </source>
</evidence>
<gene>
    <name evidence="9" type="ORF">PEBR_29600</name>
</gene>
<evidence type="ECO:0000256" key="2">
    <source>
        <dbReference type="ARBA" id="ARBA00009307"/>
    </source>
</evidence>
<dbReference type="PANTHER" id="PTHR12709">
    <property type="entry name" value="DNA-DIRECTED RNA POLYMERASE II, III"/>
    <property type="match status" value="1"/>
</dbReference>
<evidence type="ECO:0000256" key="4">
    <source>
        <dbReference type="ARBA" id="ARBA00023163"/>
    </source>
</evidence>
<feature type="domain" description="RNA polymerase III subunit Rpc25" evidence="8">
    <location>
        <begin position="77"/>
        <end position="186"/>
    </location>
</feature>
<comment type="function">
    <text evidence="6">DNA-dependent RNA polymerase which catalyzes the transcription of DNA into RNA using the four ribonucleoside triphosphates as substrates.</text>
</comment>
<dbReference type="Gene3D" id="3.30.1490.120">
    <property type="entry name" value="RNA polymerase Rpb7-like, N-terminal domain"/>
    <property type="match status" value="1"/>
</dbReference>
<accession>A0A1S9RGW1</accession>
<feature type="domain" description="RNA polymerase Rpb7-like N-terminal" evidence="7">
    <location>
        <begin position="8"/>
        <end position="63"/>
    </location>
</feature>
<dbReference type="Gene3D" id="2.40.50.140">
    <property type="entry name" value="Nucleic acid-binding proteins"/>
    <property type="match status" value="1"/>
</dbReference>
<dbReference type="GO" id="GO:0006384">
    <property type="term" value="P:transcription initiation at RNA polymerase III promoter"/>
    <property type="evidence" value="ECO:0007669"/>
    <property type="project" value="TreeGrafter"/>
</dbReference>
<dbReference type="AlphaFoldDB" id="A0A1S9RGW1"/>
<dbReference type="GO" id="GO:0005666">
    <property type="term" value="C:RNA polymerase III complex"/>
    <property type="evidence" value="ECO:0007669"/>
    <property type="project" value="UniProtKB-ARBA"/>
</dbReference>